<dbReference type="Pfam" id="PF03611">
    <property type="entry name" value="EIIC-GAT"/>
    <property type="match status" value="1"/>
</dbReference>
<reference evidence="17" key="1">
    <citation type="journal article" date="2019" name="Int. J. Syst. Evol. Microbiol.">
        <title>The Global Catalogue of Microorganisms (GCM) 10K type strain sequencing project: providing services to taxonomists for standard genome sequencing and annotation.</title>
        <authorList>
            <consortium name="The Broad Institute Genomics Platform"/>
            <consortium name="The Broad Institute Genome Sequencing Center for Infectious Disease"/>
            <person name="Wu L."/>
            <person name="Ma J."/>
        </authorList>
    </citation>
    <scope>NUCLEOTIDE SEQUENCE [LARGE SCALE GENOMIC DNA]</scope>
    <source>
        <strain evidence="17">JCM 3369</strain>
    </source>
</reference>
<dbReference type="PANTHER" id="PTHR33843">
    <property type="entry name" value="ASCORBATE-SPECIFIC PTS SYSTEM EIIC COMPONENT"/>
    <property type="match status" value="1"/>
</dbReference>
<evidence type="ECO:0000256" key="10">
    <source>
        <dbReference type="ARBA" id="ARBA00037387"/>
    </source>
</evidence>
<keyword evidence="5" id="KW-0762">Sugar transport</keyword>
<keyword evidence="7 15" id="KW-0812">Transmembrane</keyword>
<comment type="subunit">
    <text evidence="2">Homodimer.</text>
</comment>
<comment type="function">
    <text evidence="10">The phosphoenolpyruvate-dependent sugar phosphotransferase system (sugar PTS), a major carbohydrate active transport system, catalyzes the phosphorylation of incoming sugar substrates concomitantly with their translocation across the cell membrane. The enzyme II UlaABC PTS system is involved in ascorbate transport.</text>
</comment>
<name>A0ABV9D9Z1_9MICO</name>
<feature type="transmembrane region" description="Helical" evidence="15">
    <location>
        <begin position="97"/>
        <end position="116"/>
    </location>
</feature>
<evidence type="ECO:0000256" key="4">
    <source>
        <dbReference type="ARBA" id="ARBA00022475"/>
    </source>
</evidence>
<dbReference type="NCBIfam" id="NF009553">
    <property type="entry name" value="PRK12997.1-5"/>
    <property type="match status" value="1"/>
</dbReference>
<feature type="transmembrane region" description="Helical" evidence="15">
    <location>
        <begin position="227"/>
        <end position="247"/>
    </location>
</feature>
<feature type="compositionally biased region" description="Basic and acidic residues" evidence="14">
    <location>
        <begin position="486"/>
        <end position="506"/>
    </location>
</feature>
<proteinExistence type="inferred from homology"/>
<feature type="transmembrane region" description="Helical" evidence="15">
    <location>
        <begin position="354"/>
        <end position="374"/>
    </location>
</feature>
<dbReference type="InterPro" id="IPR051562">
    <property type="entry name" value="Ascorbate-PTS_EIIC"/>
</dbReference>
<keyword evidence="6" id="KW-0598">Phosphotransferase system</keyword>
<dbReference type="Proteomes" id="UP001595955">
    <property type="component" value="Unassembled WGS sequence"/>
</dbReference>
<evidence type="ECO:0000256" key="7">
    <source>
        <dbReference type="ARBA" id="ARBA00022692"/>
    </source>
</evidence>
<keyword evidence="3" id="KW-0813">Transport</keyword>
<accession>A0ABV9D9Z1</accession>
<feature type="region of interest" description="Disordered" evidence="14">
    <location>
        <begin position="485"/>
        <end position="506"/>
    </location>
</feature>
<feature type="transmembrane region" description="Helical" evidence="15">
    <location>
        <begin position="437"/>
        <end position="458"/>
    </location>
</feature>
<evidence type="ECO:0000256" key="3">
    <source>
        <dbReference type="ARBA" id="ARBA00022448"/>
    </source>
</evidence>
<protein>
    <recommendedName>
        <fullName evidence="12">Ascorbate-specific PTS system EIIC component</fullName>
    </recommendedName>
    <alternativeName>
        <fullName evidence="13">Ascorbate-specific permease IIC component UlaA</fullName>
    </alternativeName>
</protein>
<dbReference type="NCBIfam" id="NF006920">
    <property type="entry name" value="PRK09410.1-2"/>
    <property type="match status" value="1"/>
</dbReference>
<organism evidence="16 17">
    <name type="scientific">Georgenia faecalis</name>
    <dbReference type="NCBI Taxonomy" id="2483799"/>
    <lineage>
        <taxon>Bacteria</taxon>
        <taxon>Bacillati</taxon>
        <taxon>Actinomycetota</taxon>
        <taxon>Actinomycetes</taxon>
        <taxon>Micrococcales</taxon>
        <taxon>Bogoriellaceae</taxon>
        <taxon>Georgenia</taxon>
    </lineage>
</organism>
<evidence type="ECO:0000313" key="17">
    <source>
        <dbReference type="Proteomes" id="UP001595955"/>
    </source>
</evidence>
<dbReference type="PANTHER" id="PTHR33843:SF4">
    <property type="entry name" value="ASCORBATE-SPECIFIC PTS SYSTEM EIIC COMPONENT"/>
    <property type="match status" value="1"/>
</dbReference>
<keyword evidence="8 15" id="KW-1133">Transmembrane helix</keyword>
<evidence type="ECO:0000256" key="6">
    <source>
        <dbReference type="ARBA" id="ARBA00022683"/>
    </source>
</evidence>
<evidence type="ECO:0000256" key="15">
    <source>
        <dbReference type="SAM" id="Phobius"/>
    </source>
</evidence>
<feature type="transmembrane region" description="Helical" evidence="15">
    <location>
        <begin position="41"/>
        <end position="62"/>
    </location>
</feature>
<feature type="transmembrane region" description="Helical" evidence="15">
    <location>
        <begin position="150"/>
        <end position="171"/>
    </location>
</feature>
<feature type="transmembrane region" description="Helical" evidence="15">
    <location>
        <begin position="386"/>
        <end position="406"/>
    </location>
</feature>
<comment type="subcellular location">
    <subcellularLocation>
        <location evidence="1">Cell membrane</location>
        <topology evidence="1">Multi-pass membrane protein</topology>
    </subcellularLocation>
</comment>
<keyword evidence="17" id="KW-1185">Reference proteome</keyword>
<sequence length="506" mass="52403">MDGFVSVLQFIGNEFLNVPAYLIGIIVAVGLIALKKNAGQVVGGALKAALGFLILGAGANVVTSSLTPLGDLVLAVTGAQGVVPTNEVITAQAAGEFGATSAYILSLGFLLMLVLARFSPLKYVFLTGHHMVFMSMLLAVVLSVGFGQGFLTVLVGAVLLAVMMVAMPAFAHPWTKRVTGNDTVAIGHFSSLGYIAAGAAGQAVGKRSRSTEEINVPKGLSFLRDSMVATALSMVLIYLVFTVWGLIKLGADAYPFLEADTAGSFVMAGVMQALMFGVGVAIILYGVRTFLGELIPAFQGIASKVVPGAKAGLDIPIVFPYAQNAVLVGFISSFIGGLIALVVLATWLNPVFGLALILPGMVPHFFTGGGAGVYGNATGGRRGAIVGGFINGLLITFLPAILMQVMGGLGLGNSTFGDADFGWFGTLVGLSAQSGSTIVGILLSVVLALVVFGLACAWQVKVVNKGWMPGADRQKWLDAEQAQAKARSEEERVARRDARRAAKTAD</sequence>
<feature type="transmembrane region" description="Helical" evidence="15">
    <location>
        <begin position="15"/>
        <end position="34"/>
    </location>
</feature>
<evidence type="ECO:0000256" key="13">
    <source>
        <dbReference type="ARBA" id="ARBA00042859"/>
    </source>
</evidence>
<feature type="transmembrane region" description="Helical" evidence="15">
    <location>
        <begin position="123"/>
        <end position="144"/>
    </location>
</feature>
<feature type="transmembrane region" description="Helical" evidence="15">
    <location>
        <begin position="267"/>
        <end position="287"/>
    </location>
</feature>
<evidence type="ECO:0000256" key="2">
    <source>
        <dbReference type="ARBA" id="ARBA00011738"/>
    </source>
</evidence>
<dbReference type="RefSeq" id="WP_122823874.1">
    <property type="nucleotide sequence ID" value="NZ_CP033325.1"/>
</dbReference>
<comment type="similarity">
    <text evidence="11">Belongs to the UlaA family.</text>
</comment>
<evidence type="ECO:0000256" key="8">
    <source>
        <dbReference type="ARBA" id="ARBA00022989"/>
    </source>
</evidence>
<evidence type="ECO:0000256" key="1">
    <source>
        <dbReference type="ARBA" id="ARBA00004651"/>
    </source>
</evidence>
<evidence type="ECO:0000256" key="12">
    <source>
        <dbReference type="ARBA" id="ARBA00039702"/>
    </source>
</evidence>
<evidence type="ECO:0000256" key="9">
    <source>
        <dbReference type="ARBA" id="ARBA00023136"/>
    </source>
</evidence>
<dbReference type="EMBL" id="JBHSGF010000005">
    <property type="protein sequence ID" value="MFC4555431.1"/>
    <property type="molecule type" value="Genomic_DNA"/>
</dbReference>
<evidence type="ECO:0000256" key="5">
    <source>
        <dbReference type="ARBA" id="ARBA00022597"/>
    </source>
</evidence>
<keyword evidence="4" id="KW-1003">Cell membrane</keyword>
<keyword evidence="9 15" id="KW-0472">Membrane</keyword>
<dbReference type="InterPro" id="IPR004703">
    <property type="entry name" value="PTS_sugar-sp_permease"/>
</dbReference>
<feature type="transmembrane region" description="Helical" evidence="15">
    <location>
        <begin position="325"/>
        <end position="348"/>
    </location>
</feature>
<gene>
    <name evidence="16" type="ORF">ACFO3F_09255</name>
</gene>
<evidence type="ECO:0000256" key="14">
    <source>
        <dbReference type="SAM" id="MobiDB-lite"/>
    </source>
</evidence>
<evidence type="ECO:0000313" key="16">
    <source>
        <dbReference type="EMBL" id="MFC4555431.1"/>
    </source>
</evidence>
<evidence type="ECO:0000256" key="11">
    <source>
        <dbReference type="ARBA" id="ARBA00038218"/>
    </source>
</evidence>
<comment type="caution">
    <text evidence="16">The sequence shown here is derived from an EMBL/GenBank/DDBJ whole genome shotgun (WGS) entry which is preliminary data.</text>
</comment>